<sequence>MAGDSEVGVPIAPVRETDRSHAALRPWASRLLTSAMVLSAVAFVVMTVGSSLVGSTSFYGGGELVNHKPWLAYGQEPIEVTNNTIGDTIDYFIPGRSDMVDRVRAGDWPGWNPLQGAGAALASVPSYGLLAPPGLAWWVLPHSLAPGWEKLTILVLATAGTALFLRRLGLTRHAAWLGGMVYAGSGFMIAWTNWPQAGVASMLPWLLWSVERALQLRTWRAQVPVALSVGALLLGGFPAVTGHGLYLAGGFALLRIATRRIDGAERLGAALVDGGRLLLAVGTGVLLAGVQLAHFVYTFLDLDTEYRSDSFNRLIPLRMALTALFPNVWGTRGGEGFYAGSGTNPIGANAYVGAAAAVLVAVALTVRPGRRVPRGARTYFALVVVGGVLLVYVQGPLLQWVGTLPIFAGNPIGRLVAVVLLAAAVLAGLGFDAVLRDSAAPGPGRRRALLGGMVAVLAVVGATGAWAYRQTAGPLDPAGQRVILAVAVAATVLTVAAVLVATFGPTWGKAALAVVPLAVAAQAVTAAQPMWAQVDREAFYPTTPVHEFLLDHQGSNRIAVTGGTMVSGPTAYYGLRTAPGHVFSKPEFNDLRRAACEPCLMTATNWVLPRETDLGIWQSPILDRMGAQYVTVDPDQQIPGRPEPVLVGDREVTVPRGDQPPLSVEIPGGPLRGVVLDFRSGPPVPSDGHLIARVLDENGRLLTETRRFVQYPRSPSPLSVPLVGESLPQGDEFTIELSWAGTGDAPRLAADAAGRPAVTVIRPEDDSLRMVHAEGAVIWERLEVIPRVHWASSAEVIASPADRIDAMAAGTLPADTVVLDRPGPPAEGGPATVEVLEDSGDRVSVRVDADSAGYLVLAESVQVDWTATVDGAEVDIVAADHAFGAVHVPAGRHDVTFTYTPRGATAGLIATGVGTALVVLALLLPTRMRRDAIRLRDPRRPGPRGGTA</sequence>
<organism evidence="2 3">
    <name type="scientific">Blastococcus saxobsidens (strain DD2)</name>
    <dbReference type="NCBI Taxonomy" id="1146883"/>
    <lineage>
        <taxon>Bacteria</taxon>
        <taxon>Bacillati</taxon>
        <taxon>Actinomycetota</taxon>
        <taxon>Actinomycetes</taxon>
        <taxon>Geodermatophilales</taxon>
        <taxon>Geodermatophilaceae</taxon>
        <taxon>Blastococcus</taxon>
    </lineage>
</organism>
<keyword evidence="1" id="KW-0472">Membrane</keyword>
<dbReference type="Pfam" id="PF09586">
    <property type="entry name" value="YfhO"/>
    <property type="match status" value="1"/>
</dbReference>
<keyword evidence="1" id="KW-0812">Transmembrane</keyword>
<dbReference type="PANTHER" id="PTHR38454">
    <property type="entry name" value="INTEGRAL MEMBRANE PROTEIN-RELATED"/>
    <property type="match status" value="1"/>
</dbReference>
<keyword evidence="1" id="KW-1133">Transmembrane helix</keyword>
<feature type="transmembrane region" description="Helical" evidence="1">
    <location>
        <begin position="415"/>
        <end position="435"/>
    </location>
</feature>
<dbReference type="OrthoDB" id="3752109at2"/>
<reference evidence="3" key="2">
    <citation type="submission" date="2012-02" db="EMBL/GenBank/DDBJ databases">
        <title>Complete genome sequence of Blastococcus saxobsidens strain DD2.</title>
        <authorList>
            <person name="Genoscope."/>
        </authorList>
    </citation>
    <scope>NUCLEOTIDE SEQUENCE [LARGE SCALE GENOMIC DNA]</scope>
    <source>
        <strain evidence="3">DD2</strain>
    </source>
</reference>
<feature type="transmembrane region" description="Helical" evidence="1">
    <location>
        <begin position="378"/>
        <end position="395"/>
    </location>
</feature>
<name>H6RKZ3_BLASD</name>
<dbReference type="eggNOG" id="COG4485">
    <property type="taxonomic scope" value="Bacteria"/>
</dbReference>
<protein>
    <recommendedName>
        <fullName evidence="4">YfhO family protein</fullName>
    </recommendedName>
</protein>
<feature type="transmembrane region" description="Helical" evidence="1">
    <location>
        <begin position="480"/>
        <end position="503"/>
    </location>
</feature>
<gene>
    <name evidence="2" type="ordered locus">BLASA_4133</name>
</gene>
<evidence type="ECO:0000313" key="2">
    <source>
        <dbReference type="EMBL" id="CCG04960.1"/>
    </source>
</evidence>
<accession>H6RKZ3</accession>
<feature type="transmembrane region" description="Helical" evidence="1">
    <location>
        <begin position="225"/>
        <end position="256"/>
    </location>
</feature>
<dbReference type="STRING" id="1146883.BLASA_4133"/>
<dbReference type="PANTHER" id="PTHR38454:SF1">
    <property type="entry name" value="INTEGRAL MEMBRANE PROTEIN"/>
    <property type="match status" value="1"/>
</dbReference>
<dbReference type="KEGG" id="bsd:BLASA_4133"/>
<feature type="transmembrane region" description="Helical" evidence="1">
    <location>
        <begin position="510"/>
        <end position="531"/>
    </location>
</feature>
<feature type="transmembrane region" description="Helical" evidence="1">
    <location>
        <begin position="277"/>
        <end position="300"/>
    </location>
</feature>
<evidence type="ECO:0008006" key="4">
    <source>
        <dbReference type="Google" id="ProtNLM"/>
    </source>
</evidence>
<reference evidence="2 3" key="1">
    <citation type="journal article" date="2012" name="J. Bacteriol.">
        <title>Genome Sequence of Blastococcus saxobsidens DD2, a Stone-Inhabiting Bacterium.</title>
        <authorList>
            <person name="Chouaia B."/>
            <person name="Crotti E."/>
            <person name="Brusetti L."/>
            <person name="Daffonchio D."/>
            <person name="Essoussi I."/>
            <person name="Nouioui I."/>
            <person name="Sbissi I."/>
            <person name="Ghodhbane-Gtari F."/>
            <person name="Gtari M."/>
            <person name="Vacherie B."/>
            <person name="Barbe V."/>
            <person name="Medigue C."/>
            <person name="Gury J."/>
            <person name="Pujic P."/>
            <person name="Normand P."/>
        </authorList>
    </citation>
    <scope>NUCLEOTIDE SEQUENCE [LARGE SCALE GENOMIC DNA]</scope>
    <source>
        <strain evidence="2 3">DD2</strain>
    </source>
</reference>
<feature type="transmembrane region" description="Helical" evidence="1">
    <location>
        <begin position="904"/>
        <end position="924"/>
    </location>
</feature>
<dbReference type="Proteomes" id="UP000007517">
    <property type="component" value="Chromosome"/>
</dbReference>
<feature type="transmembrane region" description="Helical" evidence="1">
    <location>
        <begin position="346"/>
        <end position="366"/>
    </location>
</feature>
<feature type="transmembrane region" description="Helical" evidence="1">
    <location>
        <begin position="447"/>
        <end position="468"/>
    </location>
</feature>
<feature type="transmembrane region" description="Helical" evidence="1">
    <location>
        <begin position="31"/>
        <end position="53"/>
    </location>
</feature>
<proteinExistence type="predicted"/>
<dbReference type="AlphaFoldDB" id="H6RKZ3"/>
<evidence type="ECO:0000313" key="3">
    <source>
        <dbReference type="Proteomes" id="UP000007517"/>
    </source>
</evidence>
<dbReference type="EMBL" id="FO117623">
    <property type="protein sequence ID" value="CCG04960.1"/>
    <property type="molecule type" value="Genomic_DNA"/>
</dbReference>
<dbReference type="InterPro" id="IPR018580">
    <property type="entry name" value="Uncharacterised_YfhO"/>
</dbReference>
<dbReference type="HOGENOM" id="CLU_310306_0_0_11"/>
<evidence type="ECO:0000256" key="1">
    <source>
        <dbReference type="SAM" id="Phobius"/>
    </source>
</evidence>
<keyword evidence="3" id="KW-1185">Reference proteome</keyword>
<feature type="transmembrane region" description="Helical" evidence="1">
    <location>
        <begin position="174"/>
        <end position="194"/>
    </location>
</feature>